<evidence type="ECO:0000313" key="1">
    <source>
        <dbReference type="EMBL" id="GIM96083.1"/>
    </source>
</evidence>
<evidence type="ECO:0000313" key="2">
    <source>
        <dbReference type="Proteomes" id="UP000677082"/>
    </source>
</evidence>
<protein>
    <submittedName>
        <fullName evidence="1">Uncharacterized protein</fullName>
    </submittedName>
</protein>
<proteinExistence type="predicted"/>
<dbReference type="Proteomes" id="UP000677082">
    <property type="component" value="Unassembled WGS sequence"/>
</dbReference>
<accession>A0A919W9Q3</accession>
<keyword evidence="2" id="KW-1185">Reference proteome</keyword>
<dbReference type="RefSeq" id="WP_246607959.1">
    <property type="nucleotide sequence ID" value="NZ_BOQN01000106.1"/>
</dbReference>
<dbReference type="EMBL" id="BOQN01000106">
    <property type="protein sequence ID" value="GIM96083.1"/>
    <property type="molecule type" value="Genomic_DNA"/>
</dbReference>
<organism evidence="1 2">
    <name type="scientific">Paractinoplanes toevensis</name>
    <dbReference type="NCBI Taxonomy" id="571911"/>
    <lineage>
        <taxon>Bacteria</taxon>
        <taxon>Bacillati</taxon>
        <taxon>Actinomycetota</taxon>
        <taxon>Actinomycetes</taxon>
        <taxon>Micromonosporales</taxon>
        <taxon>Micromonosporaceae</taxon>
        <taxon>Paractinoplanes</taxon>
    </lineage>
</organism>
<comment type="caution">
    <text evidence="1">The sequence shown here is derived from an EMBL/GenBank/DDBJ whole genome shotgun (WGS) entry which is preliminary data.</text>
</comment>
<name>A0A919W9Q3_9ACTN</name>
<dbReference type="AlphaFoldDB" id="A0A919W9Q3"/>
<gene>
    <name evidence="1" type="ORF">Ato02nite_078760</name>
</gene>
<reference evidence="1 2" key="1">
    <citation type="submission" date="2021-03" db="EMBL/GenBank/DDBJ databases">
        <title>Whole genome shotgun sequence of Actinoplanes toevensis NBRC 105298.</title>
        <authorList>
            <person name="Komaki H."/>
            <person name="Tamura T."/>
        </authorList>
    </citation>
    <scope>NUCLEOTIDE SEQUENCE [LARGE SCALE GENOMIC DNA]</scope>
    <source>
        <strain evidence="1 2">NBRC 105298</strain>
    </source>
</reference>
<sequence length="268" mass="29117">MFPGMAMAAQSAQYRGHTTEWWAQFQEVSERFDAASVTEGLADVIIPKIPSPLLRREAEIAAEVVVLHLNKPLSEELKARAMRAIHRLVATVERLTERATGDETGTEAAYALCHALDGRWAEAAAEAEPLVGTQVLLKAFVKALRLERFDNGLAVRLLRAGQSPQTAVQAGLVVGKYSWWPTWLLKIVTERALAGTLDEATITALDQCAYAELSPAQARMARRLLNGDETLVDGAALRLETMGEPEAAAKLREGDLTAVALAARLIPL</sequence>